<sequence>MIAEAVVHQLASPEACGVHGAGHAPVVGAAAFGFVDGTGAGKQPGHVMP</sequence>
<organism evidence="1">
    <name type="scientific">bioreactor metagenome</name>
    <dbReference type="NCBI Taxonomy" id="1076179"/>
    <lineage>
        <taxon>unclassified sequences</taxon>
        <taxon>metagenomes</taxon>
        <taxon>ecological metagenomes</taxon>
    </lineage>
</organism>
<reference evidence="1" key="1">
    <citation type="submission" date="2019-08" db="EMBL/GenBank/DDBJ databases">
        <authorList>
            <person name="Kucharzyk K."/>
            <person name="Murdoch R.W."/>
            <person name="Higgins S."/>
            <person name="Loffler F."/>
        </authorList>
    </citation>
    <scope>NUCLEOTIDE SEQUENCE</scope>
</reference>
<gene>
    <name evidence="1" type="ORF">SDC9_209591</name>
</gene>
<evidence type="ECO:0000313" key="1">
    <source>
        <dbReference type="EMBL" id="MPN61847.1"/>
    </source>
</evidence>
<accession>A0A645JER2</accession>
<name>A0A645JER2_9ZZZZ</name>
<dbReference type="AlphaFoldDB" id="A0A645JER2"/>
<comment type="caution">
    <text evidence="1">The sequence shown here is derived from an EMBL/GenBank/DDBJ whole genome shotgun (WGS) entry which is preliminary data.</text>
</comment>
<dbReference type="EMBL" id="VSSQ01139055">
    <property type="protein sequence ID" value="MPN61847.1"/>
    <property type="molecule type" value="Genomic_DNA"/>
</dbReference>
<protein>
    <submittedName>
        <fullName evidence="1">Uncharacterized protein</fullName>
    </submittedName>
</protein>
<proteinExistence type="predicted"/>